<dbReference type="EC" id="2.3.1.-" evidence="2"/>
<keyword evidence="2" id="KW-0808">Transferase</keyword>
<accession>A0A9D2PK38</accession>
<name>A0A9D2PK38_9FIRM</name>
<protein>
    <submittedName>
        <fullName evidence="2">GNAT family N-acetyltransferase</fullName>
        <ecNumber evidence="2">2.3.1.-</ecNumber>
    </submittedName>
</protein>
<feature type="domain" description="N-acetyltransferase" evidence="1">
    <location>
        <begin position="1"/>
        <end position="149"/>
    </location>
</feature>
<organism evidence="2 3">
    <name type="scientific">Candidatus Blautia merdavium</name>
    <dbReference type="NCBI Taxonomy" id="2838494"/>
    <lineage>
        <taxon>Bacteria</taxon>
        <taxon>Bacillati</taxon>
        <taxon>Bacillota</taxon>
        <taxon>Clostridia</taxon>
        <taxon>Lachnospirales</taxon>
        <taxon>Lachnospiraceae</taxon>
        <taxon>Blautia</taxon>
    </lineage>
</organism>
<dbReference type="AlphaFoldDB" id="A0A9D2PK38"/>
<dbReference type="InterPro" id="IPR016181">
    <property type="entry name" value="Acyl_CoA_acyltransferase"/>
</dbReference>
<evidence type="ECO:0000313" key="2">
    <source>
        <dbReference type="EMBL" id="HJC62444.1"/>
    </source>
</evidence>
<dbReference type="SUPFAM" id="SSF55729">
    <property type="entry name" value="Acyl-CoA N-acyltransferases (Nat)"/>
    <property type="match status" value="1"/>
</dbReference>
<dbReference type="InterPro" id="IPR000182">
    <property type="entry name" value="GNAT_dom"/>
</dbReference>
<dbReference type="Gene3D" id="3.40.630.30">
    <property type="match status" value="1"/>
</dbReference>
<comment type="caution">
    <text evidence="2">The sequence shown here is derived from an EMBL/GenBank/DDBJ whole genome shotgun (WGS) entry which is preliminary data.</text>
</comment>
<evidence type="ECO:0000313" key="3">
    <source>
        <dbReference type="Proteomes" id="UP000823886"/>
    </source>
</evidence>
<keyword evidence="2" id="KW-0012">Acyltransferase</keyword>
<sequence>MEIWKIREHEEMADQAARWFHQKWGIPLEAYEESIEECLKRKSPVPQWYVAVEQGKIAGGLGVIENDFHDRKDLAPNVCAVYVEEAFRCRGIAGALLDCVCEDMRLFGINTLYLVTDHTSFYERYGWEFLCMVQGDGEEEKTRMYVHRG</sequence>
<dbReference type="EMBL" id="DWVZ01000027">
    <property type="protein sequence ID" value="HJC62444.1"/>
    <property type="molecule type" value="Genomic_DNA"/>
</dbReference>
<reference evidence="2" key="1">
    <citation type="journal article" date="2021" name="PeerJ">
        <title>Extensive microbial diversity within the chicken gut microbiome revealed by metagenomics and culture.</title>
        <authorList>
            <person name="Gilroy R."/>
            <person name="Ravi A."/>
            <person name="Getino M."/>
            <person name="Pursley I."/>
            <person name="Horton D.L."/>
            <person name="Alikhan N.F."/>
            <person name="Baker D."/>
            <person name="Gharbi K."/>
            <person name="Hall N."/>
            <person name="Watson M."/>
            <person name="Adriaenssens E.M."/>
            <person name="Foster-Nyarko E."/>
            <person name="Jarju S."/>
            <person name="Secka A."/>
            <person name="Antonio M."/>
            <person name="Oren A."/>
            <person name="Chaudhuri R.R."/>
            <person name="La Ragione R."/>
            <person name="Hildebrand F."/>
            <person name="Pallen M.J."/>
        </authorList>
    </citation>
    <scope>NUCLEOTIDE SEQUENCE</scope>
    <source>
        <strain evidence="2">ChiBcec2-3848</strain>
    </source>
</reference>
<dbReference type="Pfam" id="PF00583">
    <property type="entry name" value="Acetyltransf_1"/>
    <property type="match status" value="1"/>
</dbReference>
<gene>
    <name evidence="2" type="ORF">H9753_02330</name>
</gene>
<dbReference type="Proteomes" id="UP000823886">
    <property type="component" value="Unassembled WGS sequence"/>
</dbReference>
<dbReference type="GO" id="GO:0016747">
    <property type="term" value="F:acyltransferase activity, transferring groups other than amino-acyl groups"/>
    <property type="evidence" value="ECO:0007669"/>
    <property type="project" value="InterPro"/>
</dbReference>
<evidence type="ECO:0000259" key="1">
    <source>
        <dbReference type="PROSITE" id="PS51186"/>
    </source>
</evidence>
<reference evidence="2" key="2">
    <citation type="submission" date="2021-04" db="EMBL/GenBank/DDBJ databases">
        <authorList>
            <person name="Gilroy R."/>
        </authorList>
    </citation>
    <scope>NUCLEOTIDE SEQUENCE</scope>
    <source>
        <strain evidence="2">ChiBcec2-3848</strain>
    </source>
</reference>
<dbReference type="CDD" id="cd04301">
    <property type="entry name" value="NAT_SF"/>
    <property type="match status" value="1"/>
</dbReference>
<dbReference type="PROSITE" id="PS51186">
    <property type="entry name" value="GNAT"/>
    <property type="match status" value="1"/>
</dbReference>
<proteinExistence type="predicted"/>